<dbReference type="Proteomes" id="UP000002281">
    <property type="component" value="Chromosome 17"/>
</dbReference>
<reference evidence="1" key="3">
    <citation type="submission" date="2025-09" db="UniProtKB">
        <authorList>
            <consortium name="Ensembl"/>
        </authorList>
    </citation>
    <scope>IDENTIFICATION</scope>
    <source>
        <strain evidence="1">Thoroughbred</strain>
    </source>
</reference>
<dbReference type="GeneTree" id="ENSGT01150000286916"/>
<accession>A0A9L0TG96</accession>
<protein>
    <submittedName>
        <fullName evidence="1">Uncharacterized protein</fullName>
    </submittedName>
</protein>
<sequence length="168" mass="19806">MKRQLMQRKKILANYIADKGLVSKICKELIQFNEKNINNPIENGERICTRHFAKANIYEANEHMERWSISIVIREMQIETTVRYHFTPTWIAVIKNKTDNNNNTESNTCWQGYRKTATLSENGLQFLKKLNIELLYDPIIPLLGIYARELNTCVQEKMVHKCSQQHYS</sequence>
<reference evidence="1 2" key="1">
    <citation type="journal article" date="2009" name="Science">
        <title>Genome sequence, comparative analysis, and population genetics of the domestic horse.</title>
        <authorList>
            <consortium name="Broad Institute Genome Sequencing Platform"/>
            <consortium name="Broad Institute Whole Genome Assembly Team"/>
            <person name="Wade C.M."/>
            <person name="Giulotto E."/>
            <person name="Sigurdsson S."/>
            <person name="Zoli M."/>
            <person name="Gnerre S."/>
            <person name="Imsland F."/>
            <person name="Lear T.L."/>
            <person name="Adelson D.L."/>
            <person name="Bailey E."/>
            <person name="Bellone R.R."/>
            <person name="Bloecker H."/>
            <person name="Distl O."/>
            <person name="Edgar R.C."/>
            <person name="Garber M."/>
            <person name="Leeb T."/>
            <person name="Mauceli E."/>
            <person name="MacLeod J.N."/>
            <person name="Penedo M.C.T."/>
            <person name="Raison J.M."/>
            <person name="Sharpe T."/>
            <person name="Vogel J."/>
            <person name="Andersson L."/>
            <person name="Antczak D.F."/>
            <person name="Biagi T."/>
            <person name="Binns M.M."/>
            <person name="Chowdhary B.P."/>
            <person name="Coleman S.J."/>
            <person name="Della Valle G."/>
            <person name="Fryc S."/>
            <person name="Guerin G."/>
            <person name="Hasegawa T."/>
            <person name="Hill E.W."/>
            <person name="Jurka J."/>
            <person name="Kiialainen A."/>
            <person name="Lindgren G."/>
            <person name="Liu J."/>
            <person name="Magnani E."/>
            <person name="Mickelson J.R."/>
            <person name="Murray J."/>
            <person name="Nergadze S.G."/>
            <person name="Onofrio R."/>
            <person name="Pedroni S."/>
            <person name="Piras M.F."/>
            <person name="Raudsepp T."/>
            <person name="Rocchi M."/>
            <person name="Roeed K.H."/>
            <person name="Ryder O.A."/>
            <person name="Searle S."/>
            <person name="Skow L."/>
            <person name="Swinburne J.E."/>
            <person name="Syvaenen A.C."/>
            <person name="Tozaki T."/>
            <person name="Valberg S.J."/>
            <person name="Vaudin M."/>
            <person name="White J.R."/>
            <person name="Zody M.C."/>
            <person name="Lander E.S."/>
            <person name="Lindblad-Toh K."/>
        </authorList>
    </citation>
    <scope>NUCLEOTIDE SEQUENCE [LARGE SCALE GENOMIC DNA]</scope>
    <source>
        <strain evidence="1 2">Thoroughbred</strain>
    </source>
</reference>
<reference evidence="1" key="2">
    <citation type="submission" date="2025-08" db="UniProtKB">
        <authorList>
            <consortium name="Ensembl"/>
        </authorList>
    </citation>
    <scope>IDENTIFICATION</scope>
    <source>
        <strain evidence="1">Thoroughbred</strain>
    </source>
</reference>
<evidence type="ECO:0000313" key="2">
    <source>
        <dbReference type="Proteomes" id="UP000002281"/>
    </source>
</evidence>
<organism evidence="1 2">
    <name type="scientific">Equus caballus</name>
    <name type="common">Horse</name>
    <dbReference type="NCBI Taxonomy" id="9796"/>
    <lineage>
        <taxon>Eukaryota</taxon>
        <taxon>Metazoa</taxon>
        <taxon>Chordata</taxon>
        <taxon>Craniata</taxon>
        <taxon>Vertebrata</taxon>
        <taxon>Euteleostomi</taxon>
        <taxon>Mammalia</taxon>
        <taxon>Eutheria</taxon>
        <taxon>Laurasiatheria</taxon>
        <taxon>Perissodactyla</taxon>
        <taxon>Equidae</taxon>
        <taxon>Equus</taxon>
    </lineage>
</organism>
<dbReference type="Ensembl" id="ENSECAT00000136172.1">
    <property type="protein sequence ID" value="ENSECAP00000085349.1"/>
    <property type="gene ID" value="ENSECAG00000045437.1"/>
</dbReference>
<evidence type="ECO:0000313" key="1">
    <source>
        <dbReference type="Ensembl" id="ENSECAP00000085349.1"/>
    </source>
</evidence>
<dbReference type="AlphaFoldDB" id="A0A9L0TG96"/>
<keyword evidence="2" id="KW-1185">Reference proteome</keyword>
<proteinExistence type="predicted"/>
<name>A0A9L0TG96_HORSE</name>